<dbReference type="EMBL" id="CAKLPY010000003">
    <property type="protein sequence ID" value="CAH0997436.1"/>
    <property type="molecule type" value="Genomic_DNA"/>
</dbReference>
<comment type="caution">
    <text evidence="1">The sequence shown here is derived from an EMBL/GenBank/DDBJ whole genome shotgun (WGS) entry which is preliminary data.</text>
</comment>
<gene>
    <name evidence="1" type="ORF">EMA8858_03569</name>
</gene>
<organism evidence="1 2">
    <name type="scientific">Emticicia aquatica</name>
    <dbReference type="NCBI Taxonomy" id="1681835"/>
    <lineage>
        <taxon>Bacteria</taxon>
        <taxon>Pseudomonadati</taxon>
        <taxon>Bacteroidota</taxon>
        <taxon>Cytophagia</taxon>
        <taxon>Cytophagales</taxon>
        <taxon>Leadbetterellaceae</taxon>
        <taxon>Emticicia</taxon>
    </lineage>
</organism>
<dbReference type="RefSeq" id="WP_238808138.1">
    <property type="nucleotide sequence ID" value="NZ_CAKLPY010000003.1"/>
</dbReference>
<sequence>MKNIFTSFLFSMIAFVSFGQNIDENGRTPNQRNATITPPEPATYLTENKAIKSLTSFTLNFSLPEGKNSGEIKFFNPNKDEELKSVKVSQRKGSMQFSATDFTVKGVIVGLYADGILVETSKVTISQ</sequence>
<reference evidence="1" key="1">
    <citation type="submission" date="2021-12" db="EMBL/GenBank/DDBJ databases">
        <authorList>
            <person name="Rodrigo-Torres L."/>
            <person name="Arahal R. D."/>
            <person name="Lucena T."/>
        </authorList>
    </citation>
    <scope>NUCLEOTIDE SEQUENCE</scope>
    <source>
        <strain evidence="1">CECT 8858</strain>
    </source>
</reference>
<protein>
    <submittedName>
        <fullName evidence="1">Uncharacterized protein</fullName>
    </submittedName>
</protein>
<evidence type="ECO:0000313" key="2">
    <source>
        <dbReference type="Proteomes" id="UP000837932"/>
    </source>
</evidence>
<evidence type="ECO:0000313" key="1">
    <source>
        <dbReference type="EMBL" id="CAH0997436.1"/>
    </source>
</evidence>
<dbReference type="Proteomes" id="UP000837932">
    <property type="component" value="Unassembled WGS sequence"/>
</dbReference>
<keyword evidence="2" id="KW-1185">Reference proteome</keyword>
<accession>A0ABM9AUS8</accession>
<name>A0ABM9AUS8_9BACT</name>
<proteinExistence type="predicted"/>